<dbReference type="EMBL" id="JAMQKC010000007">
    <property type="protein sequence ID" value="MDC3417252.1"/>
    <property type="molecule type" value="Genomic_DNA"/>
</dbReference>
<evidence type="ECO:0000256" key="1">
    <source>
        <dbReference type="ARBA" id="ARBA00023266"/>
    </source>
</evidence>
<dbReference type="NCBIfam" id="TIGR03167">
    <property type="entry name" value="tRNA_sel_U_synt"/>
    <property type="match status" value="1"/>
</dbReference>
<dbReference type="InterPro" id="IPR036873">
    <property type="entry name" value="Rhodanese-like_dom_sf"/>
</dbReference>
<gene>
    <name evidence="3" type="primary">mnmH</name>
    <name evidence="3" type="ORF">NC799_10035</name>
</gene>
<sequence>MFQDISINKLWQAQQEKSVMLIDVRSPSEYNHSTIPGSINIPVFSDDERAEIGTIYKQVSQEAAKERGLEIVSQKLPSFIKQFKQLPPQKKVVFCWRGGMRSKTAATVVDLMGIPVARLEGGMRSFRQLVVSSFENYDLPTKTYSLNGYTGSGKTVILHHLENQGYPVIDLEGMANHRGSIFGEIGLEPYNQTTFESLLFARLQELDQSPYLIFEAESRRIGKTIIPDFLLKQKEKGIQIHLFIPLEERVKNILDDYQPWNHLEECIHAFSLIKKRIHTPIASEIETALQSENYEKAVRYLLEYYYDPRYNHTMNQYPSNQHVDIEAKDTEEAIKKIKAVLEAITIKH</sequence>
<comment type="caution">
    <text evidence="3">The sequence shown here is derived from an EMBL/GenBank/DDBJ whole genome shotgun (WGS) entry which is preliminary data.</text>
</comment>
<dbReference type="Pfam" id="PF00581">
    <property type="entry name" value="Rhodanese"/>
    <property type="match status" value="1"/>
</dbReference>
<protein>
    <submittedName>
        <fullName evidence="3">tRNA 2-selenouridine(34) synthase MnmH</fullName>
        <ecNumber evidence="3">2.5.1.-</ecNumber>
    </submittedName>
</protein>
<dbReference type="PANTHER" id="PTHR30401:SF0">
    <property type="entry name" value="TRNA 2-SELENOURIDINE SYNTHASE"/>
    <property type="match status" value="1"/>
</dbReference>
<dbReference type="Proteomes" id="UP001145069">
    <property type="component" value="Unassembled WGS sequence"/>
</dbReference>
<keyword evidence="4" id="KW-1185">Reference proteome</keyword>
<dbReference type="Gene3D" id="3.40.50.300">
    <property type="entry name" value="P-loop containing nucleotide triphosphate hydrolases"/>
    <property type="match status" value="1"/>
</dbReference>
<organism evidence="3 4">
    <name type="scientific">Aquibacillus salsiterrae</name>
    <dbReference type="NCBI Taxonomy" id="2950439"/>
    <lineage>
        <taxon>Bacteria</taxon>
        <taxon>Bacillati</taxon>
        <taxon>Bacillota</taxon>
        <taxon>Bacilli</taxon>
        <taxon>Bacillales</taxon>
        <taxon>Bacillaceae</taxon>
        <taxon>Aquibacillus</taxon>
    </lineage>
</organism>
<dbReference type="SUPFAM" id="SSF52821">
    <property type="entry name" value="Rhodanese/Cell cycle control phosphatase"/>
    <property type="match status" value="1"/>
</dbReference>
<dbReference type="SMART" id="SM00450">
    <property type="entry name" value="RHOD"/>
    <property type="match status" value="1"/>
</dbReference>
<dbReference type="AlphaFoldDB" id="A0A9X3WCX2"/>
<accession>A0A9X3WCX2</accession>
<dbReference type="PANTHER" id="PTHR30401">
    <property type="entry name" value="TRNA 2-SELENOURIDINE SYNTHASE"/>
    <property type="match status" value="1"/>
</dbReference>
<evidence type="ECO:0000259" key="2">
    <source>
        <dbReference type="PROSITE" id="PS50206"/>
    </source>
</evidence>
<dbReference type="SUPFAM" id="SSF52540">
    <property type="entry name" value="P-loop containing nucleoside triphosphate hydrolases"/>
    <property type="match status" value="1"/>
</dbReference>
<dbReference type="PROSITE" id="PS50206">
    <property type="entry name" value="RHODANESE_3"/>
    <property type="match status" value="1"/>
</dbReference>
<feature type="domain" description="Rhodanese" evidence="2">
    <location>
        <begin position="15"/>
        <end position="135"/>
    </location>
</feature>
<dbReference type="InterPro" id="IPR058840">
    <property type="entry name" value="AAA_SelU"/>
</dbReference>
<dbReference type="Gene3D" id="3.40.250.10">
    <property type="entry name" value="Rhodanese-like domain"/>
    <property type="match status" value="1"/>
</dbReference>
<proteinExistence type="predicted"/>
<dbReference type="Pfam" id="PF26341">
    <property type="entry name" value="AAA_SelU"/>
    <property type="match status" value="1"/>
</dbReference>
<dbReference type="GO" id="GO:0043828">
    <property type="term" value="F:tRNA 2-selenouridine synthase activity"/>
    <property type="evidence" value="ECO:0007669"/>
    <property type="project" value="InterPro"/>
</dbReference>
<dbReference type="InterPro" id="IPR027417">
    <property type="entry name" value="P-loop_NTPase"/>
</dbReference>
<dbReference type="InterPro" id="IPR001763">
    <property type="entry name" value="Rhodanese-like_dom"/>
</dbReference>
<dbReference type="NCBIfam" id="NF008750">
    <property type="entry name" value="PRK11784.1-2"/>
    <property type="match status" value="1"/>
</dbReference>
<dbReference type="EC" id="2.5.1.-" evidence="3"/>
<dbReference type="GO" id="GO:0002098">
    <property type="term" value="P:tRNA wobble uridine modification"/>
    <property type="evidence" value="ECO:0007669"/>
    <property type="project" value="InterPro"/>
</dbReference>
<evidence type="ECO:0000313" key="3">
    <source>
        <dbReference type="EMBL" id="MDC3417252.1"/>
    </source>
</evidence>
<keyword evidence="3" id="KW-0808">Transferase</keyword>
<evidence type="ECO:0000313" key="4">
    <source>
        <dbReference type="Proteomes" id="UP001145069"/>
    </source>
</evidence>
<name>A0A9X3WCX2_9BACI</name>
<dbReference type="RefSeq" id="WP_272446319.1">
    <property type="nucleotide sequence ID" value="NZ_JAMQKC010000007.1"/>
</dbReference>
<dbReference type="InterPro" id="IPR017582">
    <property type="entry name" value="SelU"/>
</dbReference>
<keyword evidence="1" id="KW-0711">Selenium</keyword>
<reference evidence="3" key="1">
    <citation type="submission" date="2022-06" db="EMBL/GenBank/DDBJ databases">
        <title>Aquibacillus sp. a new bacterium isolated from soil saline samples.</title>
        <authorList>
            <person name="Galisteo C."/>
            <person name="De La Haba R."/>
            <person name="Sanchez-Porro C."/>
            <person name="Ventosa A."/>
        </authorList>
    </citation>
    <scope>NUCLEOTIDE SEQUENCE</scope>
    <source>
        <strain evidence="3">3ASR75-54</strain>
    </source>
</reference>